<feature type="domain" description="Glycosyltransferase subfamily 4-like N-terminal" evidence="2">
    <location>
        <begin position="26"/>
        <end position="194"/>
    </location>
</feature>
<evidence type="ECO:0000313" key="4">
    <source>
        <dbReference type="Proteomes" id="UP000556026"/>
    </source>
</evidence>
<dbReference type="AlphaFoldDB" id="A0A6V8MI53"/>
<dbReference type="Proteomes" id="UP000556026">
    <property type="component" value="Unassembled WGS sequence"/>
</dbReference>
<dbReference type="RefSeq" id="WP_183354180.1">
    <property type="nucleotide sequence ID" value="NZ_BLXX01000004.1"/>
</dbReference>
<name>A0A6V8MI53_9BACT</name>
<protein>
    <submittedName>
        <fullName evidence="3">Glycosyl transferase</fullName>
    </submittedName>
</protein>
<reference evidence="4" key="1">
    <citation type="submission" date="2020-06" db="EMBL/GenBank/DDBJ databases">
        <title>Draft genomic sequence of Geomonas sp. Red330.</title>
        <authorList>
            <person name="Itoh H."/>
            <person name="Zhenxing X."/>
            <person name="Ushijima N."/>
            <person name="Masuda Y."/>
            <person name="Shiratori Y."/>
            <person name="Senoo K."/>
        </authorList>
    </citation>
    <scope>NUCLEOTIDE SEQUENCE [LARGE SCALE GENOMIC DNA]</scope>
    <source>
        <strain evidence="4">Red330</strain>
    </source>
</reference>
<dbReference type="InterPro" id="IPR001296">
    <property type="entry name" value="Glyco_trans_1"/>
</dbReference>
<evidence type="ECO:0000313" key="3">
    <source>
        <dbReference type="EMBL" id="GFO59339.1"/>
    </source>
</evidence>
<dbReference type="SUPFAM" id="SSF53756">
    <property type="entry name" value="UDP-Glycosyltransferase/glycogen phosphorylase"/>
    <property type="match status" value="1"/>
</dbReference>
<organism evidence="3 4">
    <name type="scientific">Geomonas silvestris</name>
    <dbReference type="NCBI Taxonomy" id="2740184"/>
    <lineage>
        <taxon>Bacteria</taxon>
        <taxon>Pseudomonadati</taxon>
        <taxon>Thermodesulfobacteriota</taxon>
        <taxon>Desulfuromonadia</taxon>
        <taxon>Geobacterales</taxon>
        <taxon>Geobacteraceae</taxon>
        <taxon>Geomonas</taxon>
    </lineage>
</organism>
<accession>A0A6V8MI53</accession>
<dbReference type="Pfam" id="PF00534">
    <property type="entry name" value="Glycos_transf_1"/>
    <property type="match status" value="1"/>
</dbReference>
<dbReference type="Pfam" id="PF13439">
    <property type="entry name" value="Glyco_transf_4"/>
    <property type="match status" value="1"/>
</dbReference>
<evidence type="ECO:0000259" key="2">
    <source>
        <dbReference type="Pfam" id="PF13439"/>
    </source>
</evidence>
<evidence type="ECO:0000259" key="1">
    <source>
        <dbReference type="Pfam" id="PF00534"/>
    </source>
</evidence>
<keyword evidence="3" id="KW-0808">Transferase</keyword>
<dbReference type="InterPro" id="IPR028098">
    <property type="entry name" value="Glyco_trans_4-like_N"/>
</dbReference>
<proteinExistence type="predicted"/>
<sequence>MTVLYLTHDGITDHIGRSQIAPYLLGLAGQGFRIHVLSAEKPGREALSAKYRDIFQAAGISWTTVRYSNRFSFFSFIGELVRLYRAAAEIIKNEPIHILHCRCFPATIIGKKLIKKFSVKLIFDFRDFWPDTRLDTRRFKLPYRYIKSLEPDLVRSADKIVCLTARARTLLIDWYLSADPGPQTRFQVIPCCADFAHFDLSRVAEKERDEARRQAGLEPGRFVLLYLGSLGPDYLLDEMLTLFRQLLKLRPDACFLFVSNNGRDLVEAGCREQGIPFERIRFVSADRSEVPAYLALAELSVVFIRPSLSKAGCSPTKLAELFACNVPVIANTQVGDLDQIIDLERNGSAVVQDFREETLLAALQAVLARKAGAPLDIRSHSREFSLEEGVRRYAEVYRELLPTSHRGE</sequence>
<gene>
    <name evidence="3" type="ORF">GMST_16640</name>
</gene>
<dbReference type="EMBL" id="BLXX01000004">
    <property type="protein sequence ID" value="GFO59339.1"/>
    <property type="molecule type" value="Genomic_DNA"/>
</dbReference>
<comment type="caution">
    <text evidence="3">The sequence shown here is derived from an EMBL/GenBank/DDBJ whole genome shotgun (WGS) entry which is preliminary data.</text>
</comment>
<keyword evidence="4" id="KW-1185">Reference proteome</keyword>
<dbReference type="Gene3D" id="3.40.50.2000">
    <property type="entry name" value="Glycogen Phosphorylase B"/>
    <property type="match status" value="2"/>
</dbReference>
<dbReference type="GO" id="GO:0016757">
    <property type="term" value="F:glycosyltransferase activity"/>
    <property type="evidence" value="ECO:0007669"/>
    <property type="project" value="InterPro"/>
</dbReference>
<dbReference type="PANTHER" id="PTHR12526">
    <property type="entry name" value="GLYCOSYLTRANSFERASE"/>
    <property type="match status" value="1"/>
</dbReference>
<feature type="domain" description="Glycosyl transferase family 1" evidence="1">
    <location>
        <begin position="208"/>
        <end position="369"/>
    </location>
</feature>